<evidence type="ECO:0000256" key="1">
    <source>
        <dbReference type="ARBA" id="ARBA00023015"/>
    </source>
</evidence>
<dbReference type="GO" id="GO:0003700">
    <property type="term" value="F:DNA-binding transcription factor activity"/>
    <property type="evidence" value="ECO:0007669"/>
    <property type="project" value="TreeGrafter"/>
</dbReference>
<reference evidence="5 6" key="1">
    <citation type="submission" date="2014-12" db="EMBL/GenBank/DDBJ databases">
        <title>Genome sequencing of Arthrobacter phenanthrenivorans SWC37.</title>
        <authorList>
            <person name="Tan P.W."/>
            <person name="Chan K.-G."/>
        </authorList>
    </citation>
    <scope>NUCLEOTIDE SEQUENCE [LARGE SCALE GENOMIC DNA]</scope>
    <source>
        <strain evidence="5 6">SWC37</strain>
    </source>
</reference>
<dbReference type="Gene3D" id="1.10.10.10">
    <property type="entry name" value="Winged helix-like DNA-binding domain superfamily/Winged helix DNA-binding domain"/>
    <property type="match status" value="1"/>
</dbReference>
<dbReference type="InterPro" id="IPR050707">
    <property type="entry name" value="HTH_MetabolicPath_Reg"/>
</dbReference>
<dbReference type="SUPFAM" id="SSF55781">
    <property type="entry name" value="GAF domain-like"/>
    <property type="match status" value="1"/>
</dbReference>
<dbReference type="GO" id="GO:0045892">
    <property type="term" value="P:negative regulation of DNA-templated transcription"/>
    <property type="evidence" value="ECO:0007669"/>
    <property type="project" value="TreeGrafter"/>
</dbReference>
<evidence type="ECO:0000256" key="3">
    <source>
        <dbReference type="ARBA" id="ARBA00023163"/>
    </source>
</evidence>
<dbReference type="PANTHER" id="PTHR30136:SF34">
    <property type="entry name" value="TRANSCRIPTIONAL REGULATOR"/>
    <property type="match status" value="1"/>
</dbReference>
<dbReference type="GO" id="GO:0003677">
    <property type="term" value="F:DNA binding"/>
    <property type="evidence" value="ECO:0007669"/>
    <property type="project" value="UniProtKB-KW"/>
</dbReference>
<dbReference type="Pfam" id="PF09339">
    <property type="entry name" value="HTH_IclR"/>
    <property type="match status" value="1"/>
</dbReference>
<protein>
    <submittedName>
        <fullName evidence="5">IclR family transcriptional regulator</fullName>
    </submittedName>
</protein>
<dbReference type="EMBL" id="JWTB01000018">
    <property type="protein sequence ID" value="KIC66972.1"/>
    <property type="molecule type" value="Genomic_DNA"/>
</dbReference>
<dbReference type="Pfam" id="PF01614">
    <property type="entry name" value="IclR_C"/>
    <property type="match status" value="1"/>
</dbReference>
<dbReference type="AlphaFoldDB" id="A0A0B4DE41"/>
<dbReference type="Proteomes" id="UP000031196">
    <property type="component" value="Unassembled WGS sequence"/>
</dbReference>
<accession>A0A0B4DE41</accession>
<dbReference type="InterPro" id="IPR029016">
    <property type="entry name" value="GAF-like_dom_sf"/>
</dbReference>
<evidence type="ECO:0000256" key="2">
    <source>
        <dbReference type="ARBA" id="ARBA00023125"/>
    </source>
</evidence>
<dbReference type="SUPFAM" id="SSF46785">
    <property type="entry name" value="Winged helix' DNA-binding domain"/>
    <property type="match status" value="1"/>
</dbReference>
<name>A0A0B4DE41_PSEPS</name>
<dbReference type="PROSITE" id="PS51078">
    <property type="entry name" value="ICLR_ED"/>
    <property type="match status" value="1"/>
</dbReference>
<dbReference type="RefSeq" id="WP_043452215.1">
    <property type="nucleotide sequence ID" value="NZ_JWTB01000018.1"/>
</dbReference>
<feature type="domain" description="IclR-ED" evidence="4">
    <location>
        <begin position="69"/>
        <end position="251"/>
    </location>
</feature>
<keyword evidence="1" id="KW-0805">Transcription regulation</keyword>
<evidence type="ECO:0000313" key="6">
    <source>
        <dbReference type="Proteomes" id="UP000031196"/>
    </source>
</evidence>
<keyword evidence="3" id="KW-0804">Transcription</keyword>
<dbReference type="Gene3D" id="3.30.450.40">
    <property type="match status" value="1"/>
</dbReference>
<dbReference type="InterPro" id="IPR005471">
    <property type="entry name" value="Tscrpt_reg_IclR_N"/>
</dbReference>
<dbReference type="InterPro" id="IPR014757">
    <property type="entry name" value="Tscrpt_reg_IclR_C"/>
</dbReference>
<organism evidence="5 6">
    <name type="scientific">Pseudarthrobacter phenanthrenivorans</name>
    <name type="common">Arthrobacter phenanthrenivorans</name>
    <dbReference type="NCBI Taxonomy" id="361575"/>
    <lineage>
        <taxon>Bacteria</taxon>
        <taxon>Bacillati</taxon>
        <taxon>Actinomycetota</taxon>
        <taxon>Actinomycetes</taxon>
        <taxon>Micrococcales</taxon>
        <taxon>Micrococcaceae</taxon>
        <taxon>Pseudarthrobacter</taxon>
    </lineage>
</organism>
<dbReference type="InterPro" id="IPR036390">
    <property type="entry name" value="WH_DNA-bd_sf"/>
</dbReference>
<keyword evidence="2" id="KW-0238">DNA-binding</keyword>
<evidence type="ECO:0000259" key="4">
    <source>
        <dbReference type="PROSITE" id="PS51078"/>
    </source>
</evidence>
<gene>
    <name evidence="5" type="ORF">RM50_09650</name>
</gene>
<dbReference type="InterPro" id="IPR036388">
    <property type="entry name" value="WH-like_DNA-bd_sf"/>
</dbReference>
<evidence type="ECO:0000313" key="5">
    <source>
        <dbReference type="EMBL" id="KIC66972.1"/>
    </source>
</evidence>
<proteinExistence type="predicted"/>
<dbReference type="PANTHER" id="PTHR30136">
    <property type="entry name" value="HELIX-TURN-HELIX TRANSCRIPTIONAL REGULATOR, ICLR FAMILY"/>
    <property type="match status" value="1"/>
</dbReference>
<sequence length="258" mass="28067">MSRTSSMGRGVKAVLAAGERHLRGLPGGTVAEIAADLGKDRSQVSRSLRTAEQEGFLRRTPERTFALDWSVLTDALLLTRRRLATDGTAALEGLSRETDEGCFLGVLSGRSTVTVGESVPASSRLVGSWLGRPYPAYCSDAGQALLWETPDDDVRKIFAGVQFQQHGPNTPADVEDFLARLRNARVRGYSIVDEEAEPGLYSLAVPIRDFRGDVVAALQVVGLKGRLEPSRSRHAEALVRQGRWLEGMLGWRSPDSHA</sequence>
<comment type="caution">
    <text evidence="5">The sequence shown here is derived from an EMBL/GenBank/DDBJ whole genome shotgun (WGS) entry which is preliminary data.</text>
</comment>